<feature type="transmembrane region" description="Helical" evidence="23">
    <location>
        <begin position="109"/>
        <end position="128"/>
    </location>
</feature>
<evidence type="ECO:0000256" key="13">
    <source>
        <dbReference type="ARBA" id="ARBA00023316"/>
    </source>
</evidence>
<evidence type="ECO:0000256" key="5">
    <source>
        <dbReference type="ARBA" id="ARBA00022676"/>
    </source>
</evidence>
<evidence type="ECO:0000256" key="2">
    <source>
        <dbReference type="ARBA" id="ARBA00004752"/>
    </source>
</evidence>
<evidence type="ECO:0000256" key="10">
    <source>
        <dbReference type="ARBA" id="ARBA00022989"/>
    </source>
</evidence>
<keyword evidence="8" id="KW-0133">Cell shape</keyword>
<reference evidence="24 25" key="1">
    <citation type="submission" date="2017-11" db="EMBL/GenBank/DDBJ databases">
        <title>Genomic Encyclopedia of Archaeal and Bacterial Type Strains, Phase II (KMG-II): From Individual Species to Whole Genera.</title>
        <authorList>
            <person name="Goeker M."/>
        </authorList>
    </citation>
    <scope>NUCLEOTIDE SEQUENCE [LARGE SCALE GENOMIC DNA]</scope>
    <source>
        <strain evidence="24 25">DSM 22413</strain>
    </source>
</reference>
<dbReference type="GO" id="GO:0008360">
    <property type="term" value="P:regulation of cell shape"/>
    <property type="evidence" value="ECO:0007669"/>
    <property type="project" value="UniProtKB-KW"/>
</dbReference>
<evidence type="ECO:0000256" key="14">
    <source>
        <dbReference type="ARBA" id="ARBA00032370"/>
    </source>
</evidence>
<comment type="subcellular location">
    <subcellularLocation>
        <location evidence="1">Cell membrane</location>
        <topology evidence="1">Multi-pass membrane protein</topology>
    </subcellularLocation>
</comment>
<dbReference type="PANTHER" id="PTHR30474:SF2">
    <property type="entry name" value="PEPTIDOGLYCAN GLYCOSYLTRANSFERASE FTSW-RELATED"/>
    <property type="match status" value="1"/>
</dbReference>
<evidence type="ECO:0000256" key="22">
    <source>
        <dbReference type="SAM" id="MobiDB-lite"/>
    </source>
</evidence>
<feature type="compositionally biased region" description="Low complexity" evidence="22">
    <location>
        <begin position="1"/>
        <end position="43"/>
    </location>
</feature>
<dbReference type="GO" id="GO:0005886">
    <property type="term" value="C:plasma membrane"/>
    <property type="evidence" value="ECO:0007669"/>
    <property type="project" value="UniProtKB-SubCell"/>
</dbReference>
<dbReference type="AlphaFoldDB" id="A0A2M8WTW8"/>
<accession>A0A2M8WTW8</accession>
<dbReference type="InterPro" id="IPR001182">
    <property type="entry name" value="FtsW/RodA"/>
</dbReference>
<evidence type="ECO:0000256" key="16">
    <source>
        <dbReference type="ARBA" id="ARBA00038053"/>
    </source>
</evidence>
<dbReference type="PROSITE" id="PS00428">
    <property type="entry name" value="FTSW_RODA_SPOVE"/>
    <property type="match status" value="1"/>
</dbReference>
<keyword evidence="13" id="KW-0961">Cell wall biogenesis/degradation</keyword>
<dbReference type="GO" id="GO:0015648">
    <property type="term" value="F:lipid-linked peptidoglycan transporter activity"/>
    <property type="evidence" value="ECO:0007669"/>
    <property type="project" value="TreeGrafter"/>
</dbReference>
<keyword evidence="25" id="KW-1185">Reference proteome</keyword>
<evidence type="ECO:0000256" key="18">
    <source>
        <dbReference type="ARBA" id="ARBA00041418"/>
    </source>
</evidence>
<name>A0A2M8WTW8_9MICO</name>
<evidence type="ECO:0000256" key="23">
    <source>
        <dbReference type="SAM" id="Phobius"/>
    </source>
</evidence>
<feature type="transmembrane region" description="Helical" evidence="23">
    <location>
        <begin position="369"/>
        <end position="399"/>
    </location>
</feature>
<dbReference type="OrthoDB" id="9768187at2"/>
<keyword evidence="10 23" id="KW-1133">Transmembrane helix</keyword>
<evidence type="ECO:0000256" key="4">
    <source>
        <dbReference type="ARBA" id="ARBA00022618"/>
    </source>
</evidence>
<keyword evidence="6" id="KW-0808">Transferase</keyword>
<keyword evidence="11 23" id="KW-0472">Membrane</keyword>
<dbReference type="RefSeq" id="WP_100348397.1">
    <property type="nucleotide sequence ID" value="NZ_PGTZ01000006.1"/>
</dbReference>
<comment type="similarity">
    <text evidence="16">Belongs to the SEDS family. FtsW subfamily.</text>
</comment>
<proteinExistence type="inferred from homology"/>
<feature type="transmembrane region" description="Helical" evidence="23">
    <location>
        <begin position="405"/>
        <end position="427"/>
    </location>
</feature>
<gene>
    <name evidence="24" type="ORF">CLV34_0174</name>
</gene>
<dbReference type="EMBL" id="PGTZ01000006">
    <property type="protein sequence ID" value="PJI94338.1"/>
    <property type="molecule type" value="Genomic_DNA"/>
</dbReference>
<dbReference type="GO" id="GO:0032153">
    <property type="term" value="C:cell division site"/>
    <property type="evidence" value="ECO:0007669"/>
    <property type="project" value="TreeGrafter"/>
</dbReference>
<feature type="transmembrane region" description="Helical" evidence="23">
    <location>
        <begin position="202"/>
        <end position="219"/>
    </location>
</feature>
<evidence type="ECO:0000256" key="19">
    <source>
        <dbReference type="ARBA" id="ARBA00044770"/>
    </source>
</evidence>
<keyword evidence="3" id="KW-1003">Cell membrane</keyword>
<feature type="transmembrane region" description="Helical" evidence="23">
    <location>
        <begin position="225"/>
        <end position="242"/>
    </location>
</feature>
<dbReference type="Proteomes" id="UP000231586">
    <property type="component" value="Unassembled WGS sequence"/>
</dbReference>
<dbReference type="Pfam" id="PF01098">
    <property type="entry name" value="FTSW_RODA_SPOVE"/>
    <property type="match status" value="1"/>
</dbReference>
<evidence type="ECO:0000256" key="15">
    <source>
        <dbReference type="ARBA" id="ARBA00033270"/>
    </source>
</evidence>
<evidence type="ECO:0000313" key="25">
    <source>
        <dbReference type="Proteomes" id="UP000231586"/>
    </source>
</evidence>
<evidence type="ECO:0000256" key="6">
    <source>
        <dbReference type="ARBA" id="ARBA00022679"/>
    </source>
</evidence>
<comment type="pathway">
    <text evidence="2">Cell wall biogenesis; peptidoglycan biosynthesis.</text>
</comment>
<evidence type="ECO:0000256" key="11">
    <source>
        <dbReference type="ARBA" id="ARBA00023136"/>
    </source>
</evidence>
<keyword evidence="12" id="KW-0131">Cell cycle</keyword>
<feature type="region of interest" description="Disordered" evidence="22">
    <location>
        <begin position="455"/>
        <end position="502"/>
    </location>
</feature>
<feature type="transmembrane region" description="Helical" evidence="23">
    <location>
        <begin position="70"/>
        <end position="89"/>
    </location>
</feature>
<evidence type="ECO:0000313" key="24">
    <source>
        <dbReference type="EMBL" id="PJI94338.1"/>
    </source>
</evidence>
<evidence type="ECO:0000256" key="8">
    <source>
        <dbReference type="ARBA" id="ARBA00022960"/>
    </source>
</evidence>
<organism evidence="24 25">
    <name type="scientific">Luteimicrobium subarcticum</name>
    <dbReference type="NCBI Taxonomy" id="620910"/>
    <lineage>
        <taxon>Bacteria</taxon>
        <taxon>Bacillati</taxon>
        <taxon>Actinomycetota</taxon>
        <taxon>Actinomycetes</taxon>
        <taxon>Micrococcales</taxon>
        <taxon>Luteimicrobium</taxon>
    </lineage>
</organism>
<dbReference type="InterPro" id="IPR013437">
    <property type="entry name" value="FtsW"/>
</dbReference>
<evidence type="ECO:0000256" key="12">
    <source>
        <dbReference type="ARBA" id="ARBA00023306"/>
    </source>
</evidence>
<evidence type="ECO:0000256" key="3">
    <source>
        <dbReference type="ARBA" id="ARBA00022475"/>
    </source>
</evidence>
<keyword evidence="9" id="KW-0573">Peptidoglycan synthesis</keyword>
<evidence type="ECO:0000256" key="1">
    <source>
        <dbReference type="ARBA" id="ARBA00004651"/>
    </source>
</evidence>
<keyword evidence="4 24" id="KW-0132">Cell division</keyword>
<evidence type="ECO:0000256" key="7">
    <source>
        <dbReference type="ARBA" id="ARBA00022692"/>
    </source>
</evidence>
<dbReference type="GO" id="GO:0008955">
    <property type="term" value="F:peptidoglycan glycosyltransferase activity"/>
    <property type="evidence" value="ECO:0007669"/>
    <property type="project" value="UniProtKB-EC"/>
</dbReference>
<keyword evidence="7 23" id="KW-0812">Transmembrane</keyword>
<comment type="caution">
    <text evidence="24">The sequence shown here is derived from an EMBL/GenBank/DDBJ whole genome shotgun (WGS) entry which is preliminary data.</text>
</comment>
<protein>
    <recommendedName>
        <fullName evidence="17">Probable peptidoglycan glycosyltransferase FtsW</fullName>
        <ecNumber evidence="19">2.4.99.28</ecNumber>
    </recommendedName>
    <alternativeName>
        <fullName evidence="18">Cell division protein FtsW</fullName>
    </alternativeName>
    <alternativeName>
        <fullName evidence="15">Cell wall polymerase</fullName>
    </alternativeName>
    <alternativeName>
        <fullName evidence="14">Peptidoglycan polymerase</fullName>
    </alternativeName>
</protein>
<dbReference type="EC" id="2.4.99.28" evidence="19"/>
<dbReference type="GO" id="GO:0009252">
    <property type="term" value="P:peptidoglycan biosynthetic process"/>
    <property type="evidence" value="ECO:0007669"/>
    <property type="project" value="UniProtKB-KW"/>
</dbReference>
<keyword evidence="5" id="KW-0328">Glycosyltransferase</keyword>
<dbReference type="GO" id="GO:0051301">
    <property type="term" value="P:cell division"/>
    <property type="evidence" value="ECO:0007669"/>
    <property type="project" value="UniProtKB-KW"/>
</dbReference>
<evidence type="ECO:0000256" key="9">
    <source>
        <dbReference type="ARBA" id="ARBA00022984"/>
    </source>
</evidence>
<evidence type="ECO:0000256" key="17">
    <source>
        <dbReference type="ARBA" id="ARBA00041185"/>
    </source>
</evidence>
<dbReference type="NCBIfam" id="TIGR02614">
    <property type="entry name" value="ftsW"/>
    <property type="match status" value="1"/>
</dbReference>
<feature type="transmembrane region" description="Helical" evidence="23">
    <location>
        <begin position="135"/>
        <end position="157"/>
    </location>
</feature>
<dbReference type="InterPro" id="IPR018365">
    <property type="entry name" value="Cell_cycle_FtsW-rel_CS"/>
</dbReference>
<comment type="catalytic activity">
    <reaction evidence="20">
        <text>[GlcNAc-(1-&gt;4)-Mur2Ac(oyl-L-Ala-gamma-D-Glu-L-Lys-D-Ala-D-Ala)](n)-di-trans,octa-cis-undecaprenyl diphosphate + beta-D-GlcNAc-(1-&gt;4)-Mur2Ac(oyl-L-Ala-gamma-D-Glu-L-Lys-D-Ala-D-Ala)-di-trans,octa-cis-undecaprenyl diphosphate = [GlcNAc-(1-&gt;4)-Mur2Ac(oyl-L-Ala-gamma-D-Glu-L-Lys-D-Ala-D-Ala)](n+1)-di-trans,octa-cis-undecaprenyl diphosphate + di-trans,octa-cis-undecaprenyl diphosphate + H(+)</text>
        <dbReference type="Rhea" id="RHEA:23708"/>
        <dbReference type="Rhea" id="RHEA-COMP:9602"/>
        <dbReference type="Rhea" id="RHEA-COMP:9603"/>
        <dbReference type="ChEBI" id="CHEBI:15378"/>
        <dbReference type="ChEBI" id="CHEBI:58405"/>
        <dbReference type="ChEBI" id="CHEBI:60033"/>
        <dbReference type="ChEBI" id="CHEBI:78435"/>
        <dbReference type="EC" id="2.4.99.28"/>
    </reaction>
</comment>
<feature type="region of interest" description="Disordered" evidence="22">
    <location>
        <begin position="1"/>
        <end position="51"/>
    </location>
</feature>
<sequence>MTPGSSAPRVARASRGAAATGRPNRSTAVPAAVPAARPAGSGAPRDKAARRERVARSTLSVVADNPLTTYYLILGTTLALLAIGLPMVLSSSSVTQIANNKSPYGTFSNQALFAGMGLVVMVAASRLPPAAFRRLAWPALTAAVVLLALVPVIGLGANGNRSWLKVGPVIVQPAEMAKLALAVWLATVLARKRNLLGRTLHALVPAVPGALAVVGLVLVGKDLGTALVLMLLVVGALFVAGVRLRVLLGGMVIAGALVVRVLVFNQAGSNRLTRIQSTLEGCQHAATNAATTCYQSLHSFQALGTGGLTGVGLGASREKWSYLPEAPNDFIFAVIGEELGLLGTLLVITLIGVLSYACLRLVRRHPDPFVQIATGAVACWVIGQAVLNIGVVVGIFPVIGVPLPLVSAGGSALVTTLAAMGLLLAFARTEPGAALALAARPSVARRSLAVVGGVRRSAGRTPAERRRTGRRAGRRAATEPDPSTARQGRPRPVIVTHDRNDS</sequence>
<comment type="function">
    <text evidence="21">Peptidoglycan polymerase that is essential for cell division.</text>
</comment>
<dbReference type="GO" id="GO:0071555">
    <property type="term" value="P:cell wall organization"/>
    <property type="evidence" value="ECO:0007669"/>
    <property type="project" value="UniProtKB-KW"/>
</dbReference>
<evidence type="ECO:0000256" key="21">
    <source>
        <dbReference type="ARBA" id="ARBA00049966"/>
    </source>
</evidence>
<feature type="transmembrane region" description="Helical" evidence="23">
    <location>
        <begin position="247"/>
        <end position="264"/>
    </location>
</feature>
<dbReference type="PANTHER" id="PTHR30474">
    <property type="entry name" value="CELL CYCLE PROTEIN"/>
    <property type="match status" value="1"/>
</dbReference>
<evidence type="ECO:0000256" key="20">
    <source>
        <dbReference type="ARBA" id="ARBA00049902"/>
    </source>
</evidence>
<feature type="transmembrane region" description="Helical" evidence="23">
    <location>
        <begin position="330"/>
        <end position="357"/>
    </location>
</feature>